<dbReference type="SMART" id="SM00098">
    <property type="entry name" value="alkPPc"/>
    <property type="match status" value="1"/>
</dbReference>
<proteinExistence type="inferred from homology"/>
<comment type="cofactor">
    <cofactor evidence="8">
        <name>Mg(2+)</name>
        <dbReference type="ChEBI" id="CHEBI:18420"/>
    </cofactor>
    <text evidence="8">Binds 1 Mg(2+) ion.</text>
</comment>
<keyword evidence="3 8" id="KW-0479">Metal-binding</keyword>
<dbReference type="Gene3D" id="3.40.720.10">
    <property type="entry name" value="Alkaline Phosphatase, subunit A"/>
    <property type="match status" value="1"/>
</dbReference>
<gene>
    <name evidence="10" type="ORF">TSACC_21186</name>
</gene>
<feature type="binding site" evidence="8">
    <location>
        <position position="54"/>
    </location>
    <ligand>
        <name>Mg(2+)</name>
        <dbReference type="ChEBI" id="CHEBI:18420"/>
    </ligand>
</feature>
<keyword evidence="2" id="KW-0597">Phosphoprotein</keyword>
<evidence type="ECO:0000256" key="5">
    <source>
        <dbReference type="ARBA" id="ARBA00022833"/>
    </source>
</evidence>
<organism evidence="10 11">
    <name type="scientific">Terrimicrobium sacchariphilum</name>
    <dbReference type="NCBI Taxonomy" id="690879"/>
    <lineage>
        <taxon>Bacteria</taxon>
        <taxon>Pseudomonadati</taxon>
        <taxon>Verrucomicrobiota</taxon>
        <taxon>Terrimicrobiia</taxon>
        <taxon>Terrimicrobiales</taxon>
        <taxon>Terrimicrobiaceae</taxon>
        <taxon>Terrimicrobium</taxon>
    </lineage>
</organism>
<protein>
    <submittedName>
        <fullName evidence="10">Alkaline phosphatase</fullName>
    </submittedName>
</protein>
<comment type="cofactor">
    <cofactor evidence="8">
        <name>Zn(2+)</name>
        <dbReference type="ChEBI" id="CHEBI:29105"/>
    </cofactor>
    <text evidence="8">Binds 2 Zn(2+) ions.</text>
</comment>
<accession>A0A146G795</accession>
<dbReference type="Pfam" id="PF00245">
    <property type="entry name" value="Alk_phosphatase"/>
    <property type="match status" value="1"/>
</dbReference>
<evidence type="ECO:0000313" key="10">
    <source>
        <dbReference type="EMBL" id="GAT32784.1"/>
    </source>
</evidence>
<evidence type="ECO:0000313" key="11">
    <source>
        <dbReference type="Proteomes" id="UP000076023"/>
    </source>
</evidence>
<dbReference type="AlphaFoldDB" id="A0A146G795"/>
<evidence type="ECO:0000256" key="2">
    <source>
        <dbReference type="ARBA" id="ARBA00022553"/>
    </source>
</evidence>
<dbReference type="STRING" id="690879.TSACC_21186"/>
<evidence type="ECO:0000256" key="7">
    <source>
        <dbReference type="PIRSR" id="PIRSR601952-1"/>
    </source>
</evidence>
<dbReference type="OrthoDB" id="9794455at2"/>
<dbReference type="PROSITE" id="PS00123">
    <property type="entry name" value="ALKALINE_PHOSPHATASE"/>
    <property type="match status" value="1"/>
</dbReference>
<keyword evidence="5 8" id="KW-0862">Zinc</keyword>
<dbReference type="InterPro" id="IPR018299">
    <property type="entry name" value="Alkaline_phosphatase_AS"/>
</dbReference>
<feature type="active site" description="Phosphoserine intermediate" evidence="7">
    <location>
        <position position="98"/>
    </location>
</feature>
<dbReference type="InterPro" id="IPR001952">
    <property type="entry name" value="Alkaline_phosphatase"/>
</dbReference>
<feature type="binding site" evidence="8">
    <location>
        <position position="292"/>
    </location>
    <ligand>
        <name>Zn(2+)</name>
        <dbReference type="ChEBI" id="CHEBI:29105"/>
        <label>2</label>
    </ligand>
</feature>
<keyword evidence="6 8" id="KW-0460">Magnesium</keyword>
<evidence type="ECO:0000256" key="8">
    <source>
        <dbReference type="PIRSR" id="PIRSR601952-2"/>
    </source>
</evidence>
<evidence type="ECO:0000256" key="1">
    <source>
        <dbReference type="ARBA" id="ARBA00005984"/>
    </source>
</evidence>
<name>A0A146G795_TERSA</name>
<dbReference type="GO" id="GO:0046872">
    <property type="term" value="F:metal ion binding"/>
    <property type="evidence" value="ECO:0007669"/>
    <property type="project" value="UniProtKB-KW"/>
</dbReference>
<dbReference type="CDD" id="cd16012">
    <property type="entry name" value="ALP"/>
    <property type="match status" value="1"/>
</dbReference>
<dbReference type="SUPFAM" id="SSF53649">
    <property type="entry name" value="Alkaline phosphatase-like"/>
    <property type="match status" value="1"/>
</dbReference>
<sequence length="441" mass="46950">MGVVKIDLPMTTITQPFRHALAGLILGGICLFGAPFVHAEANKKLDGIVLIISDGTSLELITTTRDYALGADGKLAWDQFPATAFVRTYSASDLVTDSSAGATAMARGIKAINGVVGQAAPDSASGPASILDLAKAKGWSTGVVSDDSVTGATPASFLVEHRSRAQYDLIADKILDQFGKRVDIVLGGGYKWFSDRSADPAVKYKENQPAQVRKNAEKREQSNVAYFDDWSAFVEARKGDKPVLGTFFPDAFPYYADGTRTLRLRDMVGEAVKFLKAGGKPYLLVAEAGLPDKACHANNAKRAITEVLELDATLDWLKKNAGPNVLIIVTTDHNTGGLIFNGPPAPLRIKGDALLGKNPVSEHPYLTWASGPGANPPKPDATPVAEDHFEATQPALLPRGSAYHTGGDVWLVADGPGSEAIHGSIDNTDIYRIIAKEISEN</sequence>
<feature type="binding site" evidence="8">
    <location>
        <position position="153"/>
    </location>
    <ligand>
        <name>Mg(2+)</name>
        <dbReference type="ChEBI" id="CHEBI:18420"/>
    </ligand>
</feature>
<evidence type="ECO:0000256" key="6">
    <source>
        <dbReference type="ARBA" id="ARBA00022842"/>
    </source>
</evidence>
<keyword evidence="11" id="KW-1185">Reference proteome</keyword>
<evidence type="ECO:0000256" key="3">
    <source>
        <dbReference type="ARBA" id="ARBA00022723"/>
    </source>
</evidence>
<comment type="caution">
    <text evidence="10">The sequence shown here is derived from an EMBL/GenBank/DDBJ whole genome shotgun (WGS) entry which is preliminary data.</text>
</comment>
<feature type="binding site" evidence="8">
    <location>
        <position position="333"/>
    </location>
    <ligand>
        <name>Zn(2+)</name>
        <dbReference type="ChEBI" id="CHEBI:29105"/>
        <label>2</label>
    </ligand>
</feature>
<dbReference type="InterPro" id="IPR017850">
    <property type="entry name" value="Alkaline_phosphatase_core_sf"/>
</dbReference>
<evidence type="ECO:0000256" key="4">
    <source>
        <dbReference type="ARBA" id="ARBA00022801"/>
    </source>
</evidence>
<reference evidence="11" key="1">
    <citation type="journal article" date="2017" name="Genome Announc.">
        <title>Draft Genome Sequence of Terrimicrobium sacchariphilum NM-5T, a Facultative Anaerobic Soil Bacterium of the Class Spartobacteria.</title>
        <authorList>
            <person name="Qiu Y.L."/>
            <person name="Tourlousse D.M."/>
            <person name="Matsuura N."/>
            <person name="Ohashi A."/>
            <person name="Sekiguchi Y."/>
        </authorList>
    </citation>
    <scope>NUCLEOTIDE SEQUENCE [LARGE SCALE GENOMIC DNA]</scope>
    <source>
        <strain evidence="11">NM-5</strain>
    </source>
</reference>
<dbReference type="EMBL" id="BDCO01000002">
    <property type="protein sequence ID" value="GAT32784.1"/>
    <property type="molecule type" value="Genomic_DNA"/>
</dbReference>
<dbReference type="GO" id="GO:0004035">
    <property type="term" value="F:alkaline phosphatase activity"/>
    <property type="evidence" value="ECO:0007669"/>
    <property type="project" value="TreeGrafter"/>
</dbReference>
<keyword evidence="4" id="KW-0378">Hydrolase</keyword>
<dbReference type="PANTHER" id="PTHR11596">
    <property type="entry name" value="ALKALINE PHOSPHATASE"/>
    <property type="match status" value="1"/>
</dbReference>
<dbReference type="PRINTS" id="PR00113">
    <property type="entry name" value="ALKPHPHTASE"/>
</dbReference>
<dbReference type="FunCoup" id="A0A146G795">
    <property type="interactions" value="267"/>
</dbReference>
<feature type="binding site" evidence="8">
    <location>
        <position position="287"/>
    </location>
    <ligand>
        <name>Mg(2+)</name>
        <dbReference type="ChEBI" id="CHEBI:18420"/>
    </ligand>
</feature>
<comment type="similarity">
    <text evidence="1 9">Belongs to the alkaline phosphatase family.</text>
</comment>
<feature type="binding site" evidence="8">
    <location>
        <position position="296"/>
    </location>
    <ligand>
        <name>Zn(2+)</name>
        <dbReference type="ChEBI" id="CHEBI:29105"/>
        <label>2</label>
    </ligand>
</feature>
<dbReference type="Proteomes" id="UP000076023">
    <property type="component" value="Unassembled WGS sequence"/>
</dbReference>
<feature type="binding site" evidence="8">
    <location>
        <position position="332"/>
    </location>
    <ligand>
        <name>Zn(2+)</name>
        <dbReference type="ChEBI" id="CHEBI:29105"/>
        <label>2</label>
    </ligand>
</feature>
<dbReference type="PANTHER" id="PTHR11596:SF5">
    <property type="entry name" value="ALKALINE PHOSPHATASE"/>
    <property type="match status" value="1"/>
</dbReference>
<dbReference type="RefSeq" id="WP_075078596.1">
    <property type="nucleotide sequence ID" value="NZ_BDCO01000002.1"/>
</dbReference>
<feature type="binding site" evidence="8">
    <location>
        <position position="404"/>
    </location>
    <ligand>
        <name>Zn(2+)</name>
        <dbReference type="ChEBI" id="CHEBI:29105"/>
        <label>2</label>
    </ligand>
</feature>
<dbReference type="InParanoid" id="A0A146G795"/>
<evidence type="ECO:0000256" key="9">
    <source>
        <dbReference type="RuleBase" id="RU003946"/>
    </source>
</evidence>
<feature type="binding site" evidence="8">
    <location>
        <position position="54"/>
    </location>
    <ligand>
        <name>Zn(2+)</name>
        <dbReference type="ChEBI" id="CHEBI:29105"/>
        <label>2</label>
    </ligand>
</feature>